<evidence type="ECO:0000256" key="4">
    <source>
        <dbReference type="ARBA" id="ARBA00023014"/>
    </source>
</evidence>
<evidence type="ECO:0000256" key="3">
    <source>
        <dbReference type="ARBA" id="ARBA00023004"/>
    </source>
</evidence>
<dbReference type="SUPFAM" id="SSF50022">
    <property type="entry name" value="ISP domain"/>
    <property type="match status" value="1"/>
</dbReference>
<keyword evidence="2" id="KW-0479">Metal-binding</keyword>
<evidence type="ECO:0000313" key="8">
    <source>
        <dbReference type="Proteomes" id="UP000028194"/>
    </source>
</evidence>
<keyword evidence="8" id="KW-1185">Reference proteome</keyword>
<accession>A0A075MQK5</accession>
<sequence length="102" mass="10728">MAKVVVGKASEIGPGQMAHVTAGGKEVLVANIGGVFYAAGNTCNHAGAELHEGTLNGKELTCPWHGAKWDVTTGEMTWFPQKLKPIGSYKVSVENGTVYVEV</sequence>
<evidence type="ECO:0000256" key="5">
    <source>
        <dbReference type="ARBA" id="ARBA00034078"/>
    </source>
</evidence>
<proteinExistence type="predicted"/>
<organism evidence="7 8">
    <name type="scientific">Candidatus Nitrososphaera evergladensis SR1</name>
    <dbReference type="NCBI Taxonomy" id="1459636"/>
    <lineage>
        <taxon>Archaea</taxon>
        <taxon>Nitrososphaerota</taxon>
        <taxon>Nitrososphaeria</taxon>
        <taxon>Nitrososphaerales</taxon>
        <taxon>Nitrososphaeraceae</taxon>
        <taxon>Nitrososphaera</taxon>
    </lineage>
</organism>
<dbReference type="HOGENOM" id="CLU_055690_5_0_2"/>
<gene>
    <name evidence="7" type="ORF">NTE_01296</name>
</gene>
<dbReference type="KEGG" id="nev:NTE_01296"/>
<keyword evidence="1" id="KW-0001">2Fe-2S</keyword>
<dbReference type="RefSeq" id="WP_148700150.1">
    <property type="nucleotide sequence ID" value="NZ_CP007174.1"/>
</dbReference>
<evidence type="ECO:0000256" key="2">
    <source>
        <dbReference type="ARBA" id="ARBA00022723"/>
    </source>
</evidence>
<dbReference type="GO" id="GO:0051213">
    <property type="term" value="F:dioxygenase activity"/>
    <property type="evidence" value="ECO:0007669"/>
    <property type="project" value="UniProtKB-KW"/>
</dbReference>
<evidence type="ECO:0000256" key="1">
    <source>
        <dbReference type="ARBA" id="ARBA00022714"/>
    </source>
</evidence>
<reference evidence="7 8" key="1">
    <citation type="journal article" date="2014" name="PLoS ONE">
        <title>Genome Sequence of Candidatus Nitrososphaera evergladensis from Group I.1b Enriched from Everglades Soil Reveals Novel Genomic Features of the Ammonia-Oxidizing Archaea.</title>
        <authorList>
            <person name="Zhalnina K.V."/>
            <person name="Dias R."/>
            <person name="Leonard M.T."/>
            <person name="Dorr de Quadros P."/>
            <person name="Camargo F.A."/>
            <person name="Drew J.C."/>
            <person name="Farmerie W.G."/>
            <person name="Daroub S.H."/>
            <person name="Triplett E.W."/>
        </authorList>
    </citation>
    <scope>NUCLEOTIDE SEQUENCE [LARGE SCALE GENOMIC DNA]</scope>
    <source>
        <strain evidence="7 8">SR1</strain>
    </source>
</reference>
<dbReference type="Proteomes" id="UP000028194">
    <property type="component" value="Chromosome"/>
</dbReference>
<comment type="cofactor">
    <cofactor evidence="5">
        <name>[2Fe-2S] cluster</name>
        <dbReference type="ChEBI" id="CHEBI:190135"/>
    </cofactor>
</comment>
<dbReference type="PANTHER" id="PTHR21496">
    <property type="entry name" value="FERREDOXIN-RELATED"/>
    <property type="match status" value="1"/>
</dbReference>
<dbReference type="PROSITE" id="PS51296">
    <property type="entry name" value="RIESKE"/>
    <property type="match status" value="1"/>
</dbReference>
<protein>
    <submittedName>
        <fullName evidence="7">Ferredoxin subunit of nitrite reductase and ring-hydroxylating dioxygenase</fullName>
    </submittedName>
</protein>
<evidence type="ECO:0000313" key="7">
    <source>
        <dbReference type="EMBL" id="AIF83365.1"/>
    </source>
</evidence>
<feature type="domain" description="Rieske" evidence="6">
    <location>
        <begin position="4"/>
        <end position="100"/>
    </location>
</feature>
<dbReference type="GeneID" id="41597099"/>
<dbReference type="eggNOG" id="arCOG02852">
    <property type="taxonomic scope" value="Archaea"/>
</dbReference>
<dbReference type="InterPro" id="IPR036922">
    <property type="entry name" value="Rieske_2Fe-2S_sf"/>
</dbReference>
<dbReference type="STRING" id="1459636.NTE_01296"/>
<keyword evidence="3" id="KW-0408">Iron</keyword>
<dbReference type="Pfam" id="PF00355">
    <property type="entry name" value="Rieske"/>
    <property type="match status" value="1"/>
</dbReference>
<dbReference type="GO" id="GO:0046872">
    <property type="term" value="F:metal ion binding"/>
    <property type="evidence" value="ECO:0007669"/>
    <property type="project" value="UniProtKB-KW"/>
</dbReference>
<keyword evidence="7" id="KW-0223">Dioxygenase</keyword>
<dbReference type="Gene3D" id="2.102.10.10">
    <property type="entry name" value="Rieske [2Fe-2S] iron-sulphur domain"/>
    <property type="match status" value="1"/>
</dbReference>
<dbReference type="GO" id="GO:0051537">
    <property type="term" value="F:2 iron, 2 sulfur cluster binding"/>
    <property type="evidence" value="ECO:0007669"/>
    <property type="project" value="UniProtKB-KW"/>
</dbReference>
<keyword evidence="4" id="KW-0411">Iron-sulfur</keyword>
<dbReference type="InterPro" id="IPR017941">
    <property type="entry name" value="Rieske_2Fe-2S"/>
</dbReference>
<dbReference type="EMBL" id="CP007174">
    <property type="protein sequence ID" value="AIF83365.1"/>
    <property type="molecule type" value="Genomic_DNA"/>
</dbReference>
<dbReference type="OrthoDB" id="6837at2157"/>
<name>A0A075MQK5_9ARCH</name>
<evidence type="ECO:0000259" key="6">
    <source>
        <dbReference type="PROSITE" id="PS51296"/>
    </source>
</evidence>
<dbReference type="PANTHER" id="PTHR21496:SF0">
    <property type="entry name" value="RIESKE DOMAIN-CONTAINING PROTEIN"/>
    <property type="match status" value="1"/>
</dbReference>
<keyword evidence="7" id="KW-0560">Oxidoreductase</keyword>
<dbReference type="AlphaFoldDB" id="A0A075MQK5"/>